<evidence type="ECO:0000256" key="1">
    <source>
        <dbReference type="SAM" id="MobiDB-lite"/>
    </source>
</evidence>
<dbReference type="KEGG" id="nha:Nham_1843"/>
<evidence type="ECO:0000313" key="3">
    <source>
        <dbReference type="Proteomes" id="UP000001953"/>
    </source>
</evidence>
<dbReference type="AlphaFoldDB" id="Q1QM90"/>
<evidence type="ECO:0000313" key="2">
    <source>
        <dbReference type="EMBL" id="ABE62657.1"/>
    </source>
</evidence>
<keyword evidence="3" id="KW-1185">Reference proteome</keyword>
<gene>
    <name evidence="2" type="ordered locus">Nham_1843</name>
</gene>
<reference evidence="2 3" key="1">
    <citation type="submission" date="2006-03" db="EMBL/GenBank/DDBJ databases">
        <title>Complete sequence of chromosome of Nitrobacter hamburgensis X14.</title>
        <authorList>
            <consortium name="US DOE Joint Genome Institute"/>
            <person name="Copeland A."/>
            <person name="Lucas S."/>
            <person name="Lapidus A."/>
            <person name="Barry K."/>
            <person name="Detter J.C."/>
            <person name="Glavina del Rio T."/>
            <person name="Hammon N."/>
            <person name="Israni S."/>
            <person name="Dalin E."/>
            <person name="Tice H."/>
            <person name="Pitluck S."/>
            <person name="Chain P."/>
            <person name="Malfatti S."/>
            <person name="Shin M."/>
            <person name="Vergez L."/>
            <person name="Schmutz J."/>
            <person name="Larimer F."/>
            <person name="Land M."/>
            <person name="Hauser L."/>
            <person name="Kyrpides N."/>
            <person name="Ivanova N."/>
            <person name="Ward B."/>
            <person name="Arp D."/>
            <person name="Klotz M."/>
            <person name="Stein L."/>
            <person name="O'Mullan G."/>
            <person name="Starkenburg S."/>
            <person name="Sayavedra L."/>
            <person name="Poret-Peterson A.T."/>
            <person name="Gentry M.E."/>
            <person name="Bruce D."/>
            <person name="Richardson P."/>
        </authorList>
    </citation>
    <scope>NUCLEOTIDE SEQUENCE [LARGE SCALE GENOMIC DNA]</scope>
    <source>
        <strain evidence="3">DSM 10229 / NCIMB 13809 / X14</strain>
    </source>
</reference>
<dbReference type="EMBL" id="CP000319">
    <property type="protein sequence ID" value="ABE62657.1"/>
    <property type="molecule type" value="Genomic_DNA"/>
</dbReference>
<dbReference type="STRING" id="323097.Nham_1843"/>
<dbReference type="Proteomes" id="UP000001953">
    <property type="component" value="Chromosome"/>
</dbReference>
<feature type="region of interest" description="Disordered" evidence="1">
    <location>
        <begin position="1"/>
        <end position="21"/>
    </location>
</feature>
<name>Q1QM90_NITHX</name>
<organism evidence="2 3">
    <name type="scientific">Nitrobacter hamburgensis (strain DSM 10229 / NCIMB 13809 / X14)</name>
    <dbReference type="NCBI Taxonomy" id="323097"/>
    <lineage>
        <taxon>Bacteria</taxon>
        <taxon>Pseudomonadati</taxon>
        <taxon>Pseudomonadota</taxon>
        <taxon>Alphaproteobacteria</taxon>
        <taxon>Hyphomicrobiales</taxon>
        <taxon>Nitrobacteraceae</taxon>
        <taxon>Nitrobacter</taxon>
    </lineage>
</organism>
<sequence>MRSPVPLRKAGSRRTDLTGKAAALDHDDLGSNRSKVMNVIDSSILRSGMRVENRYTLFLISLYSMPLEQLHESRRRCP</sequence>
<dbReference type="HOGENOM" id="CLU_2618420_0_0_5"/>
<accession>Q1QM90</accession>
<protein>
    <submittedName>
        <fullName evidence="2">Uncharacterized protein</fullName>
    </submittedName>
</protein>
<proteinExistence type="predicted"/>